<keyword evidence="5 17" id="KW-0812">Transmembrane</keyword>
<dbReference type="GO" id="GO:0030301">
    <property type="term" value="P:cholesterol transport"/>
    <property type="evidence" value="ECO:0007669"/>
    <property type="project" value="UniProtKB-ARBA"/>
</dbReference>
<dbReference type="InterPro" id="IPR053958">
    <property type="entry name" value="HMGCR/SNAP/NPC1-like_SSD"/>
</dbReference>
<dbReference type="NCBIfam" id="TIGR00917">
    <property type="entry name" value="2A060601"/>
    <property type="match status" value="1"/>
</dbReference>
<evidence type="ECO:0000256" key="7">
    <source>
        <dbReference type="ARBA" id="ARBA00022989"/>
    </source>
</evidence>
<dbReference type="GO" id="GO:0012505">
    <property type="term" value="C:endomembrane system"/>
    <property type="evidence" value="ECO:0007669"/>
    <property type="project" value="UniProtKB-SubCell"/>
</dbReference>
<keyword evidence="13" id="KW-0325">Glycoprotein</keyword>
<dbReference type="InterPro" id="IPR000731">
    <property type="entry name" value="SSD"/>
</dbReference>
<feature type="transmembrane region" description="Helical" evidence="17">
    <location>
        <begin position="1142"/>
        <end position="1161"/>
    </location>
</feature>
<evidence type="ECO:0000313" key="19">
    <source>
        <dbReference type="EnsemblMetazoa" id="ACHR002615-PA"/>
    </source>
</evidence>
<evidence type="ECO:0000256" key="9">
    <source>
        <dbReference type="ARBA" id="ARBA00023098"/>
    </source>
</evidence>
<keyword evidence="7 17" id="KW-1133">Transmembrane helix</keyword>
<organism evidence="19 20">
    <name type="scientific">Anopheles christyi</name>
    <dbReference type="NCBI Taxonomy" id="43041"/>
    <lineage>
        <taxon>Eukaryota</taxon>
        <taxon>Metazoa</taxon>
        <taxon>Ecdysozoa</taxon>
        <taxon>Arthropoda</taxon>
        <taxon>Hexapoda</taxon>
        <taxon>Insecta</taxon>
        <taxon>Pterygota</taxon>
        <taxon>Neoptera</taxon>
        <taxon>Endopterygota</taxon>
        <taxon>Diptera</taxon>
        <taxon>Nematocera</taxon>
        <taxon>Culicoidea</taxon>
        <taxon>Culicidae</taxon>
        <taxon>Anophelinae</taxon>
        <taxon>Anopheles</taxon>
    </lineage>
</organism>
<dbReference type="GO" id="GO:0015485">
    <property type="term" value="F:cholesterol binding"/>
    <property type="evidence" value="ECO:0007669"/>
    <property type="project" value="TreeGrafter"/>
</dbReference>
<protein>
    <recommendedName>
        <fullName evidence="18">SSD domain-containing protein</fullName>
    </recommendedName>
</protein>
<feature type="transmembrane region" description="Helical" evidence="17">
    <location>
        <begin position="660"/>
        <end position="682"/>
    </location>
</feature>
<dbReference type="FunFam" id="1.20.1640.10:FF:000010">
    <property type="entry name" value="NPC intracellular cholesterol transporter 1"/>
    <property type="match status" value="1"/>
</dbReference>
<feature type="region of interest" description="Disordered" evidence="16">
    <location>
        <begin position="22"/>
        <end position="46"/>
    </location>
</feature>
<dbReference type="VEuPathDB" id="VectorBase:ACHR002615"/>
<feature type="compositionally biased region" description="Polar residues" evidence="16">
    <location>
        <begin position="1253"/>
        <end position="1263"/>
    </location>
</feature>
<feature type="compositionally biased region" description="Low complexity" evidence="16">
    <location>
        <begin position="1477"/>
        <end position="1527"/>
    </location>
</feature>
<accession>A0A182JVT3</accession>
<dbReference type="InterPro" id="IPR004765">
    <property type="entry name" value="NPC1-like"/>
</dbReference>
<evidence type="ECO:0000256" key="3">
    <source>
        <dbReference type="ARBA" id="ARBA00022448"/>
    </source>
</evidence>
<feature type="compositionally biased region" description="Polar residues" evidence="16">
    <location>
        <begin position="259"/>
        <end position="268"/>
    </location>
</feature>
<feature type="compositionally biased region" description="Basic and acidic residues" evidence="16">
    <location>
        <begin position="1589"/>
        <end position="1598"/>
    </location>
</feature>
<evidence type="ECO:0000256" key="11">
    <source>
        <dbReference type="ARBA" id="ARBA00023157"/>
    </source>
</evidence>
<dbReference type="Pfam" id="PF12349">
    <property type="entry name" value="Sterol-sensing"/>
    <property type="match status" value="1"/>
</dbReference>
<feature type="transmembrane region" description="Helical" evidence="17">
    <location>
        <begin position="601"/>
        <end position="618"/>
    </location>
</feature>
<keyword evidence="8" id="KW-0445">Lipid transport</keyword>
<feature type="compositionally biased region" description="Basic residues" evidence="16">
    <location>
        <begin position="1528"/>
        <end position="1537"/>
    </location>
</feature>
<dbReference type="PROSITE" id="PS50156">
    <property type="entry name" value="SSD"/>
    <property type="match status" value="1"/>
</dbReference>
<keyword evidence="14" id="KW-0753">Steroid metabolism</keyword>
<evidence type="ECO:0000256" key="16">
    <source>
        <dbReference type="SAM" id="MobiDB-lite"/>
    </source>
</evidence>
<feature type="transmembrane region" description="Helical" evidence="17">
    <location>
        <begin position="182"/>
        <end position="205"/>
    </location>
</feature>
<dbReference type="SUPFAM" id="SSF82866">
    <property type="entry name" value="Multidrug efflux transporter AcrB transmembrane domain"/>
    <property type="match status" value="2"/>
</dbReference>
<dbReference type="GO" id="GO:0008203">
    <property type="term" value="P:cholesterol metabolic process"/>
    <property type="evidence" value="ECO:0007669"/>
    <property type="project" value="UniProtKB-KW"/>
</dbReference>
<name>A0A182JVT3_9DIPT</name>
<feature type="compositionally biased region" description="Basic and acidic residues" evidence="16">
    <location>
        <begin position="29"/>
        <end position="39"/>
    </location>
</feature>
<evidence type="ECO:0000256" key="10">
    <source>
        <dbReference type="ARBA" id="ARBA00023136"/>
    </source>
</evidence>
<feature type="region of interest" description="Disordered" evidence="16">
    <location>
        <begin position="1251"/>
        <end position="1271"/>
    </location>
</feature>
<keyword evidence="4" id="KW-0153">Cholesterol metabolism</keyword>
<evidence type="ECO:0000313" key="20">
    <source>
        <dbReference type="Proteomes" id="UP000075881"/>
    </source>
</evidence>
<dbReference type="GO" id="GO:0005319">
    <property type="term" value="F:lipid transporter activity"/>
    <property type="evidence" value="ECO:0007669"/>
    <property type="project" value="InterPro"/>
</dbReference>
<dbReference type="STRING" id="43041.A0A182JVT3"/>
<feature type="domain" description="SSD" evidence="18">
    <location>
        <begin position="596"/>
        <end position="761"/>
    </location>
</feature>
<sequence>MANLVRHMCDFTCSPQQSSFMKVVSTEEADPKDGDEKSEGTTTAPAPKEYITKIDIHITQQYLNGTFESCNQVSVPSTGQLALDLMCGDWGASRCSAKKWFHYMGDAENNLYVPFQIDYVAHSSSNETIDGYLPWNPRIVPCSEKLDANTPACSCVDCEASCPKPPPPPGPPQPFVIYGMDGYAVVMFVVFVVCSGLFLIGACFCHSSTGSSSGSGSGAKLDYYHIGGVTLVDLDRLRRTAGEDDEISGDLGTDREDSPLQSKRSSATWDGEQELRPHPSGVGAADDDDDESGYFERLGAKTEAALEHFFTAWGTTCAQNPWLVLLGGLLFIVAMGMGINFLRVTTNPVELWASPHSRSRVEREYFDSSFEPFYRIEQIIIKAENISNVMHNTSNGVIQFGPVFNRQFLLDVFELQEQIKKIQAVASDANGNETIMLKDICFAPLSTGAGPTGTQECVVQSLWGYFSDDMDNFNDEEEDAQGFVINYLDKLIQCFGNYYNPACLAPYGGPIDPAIALGGIPQPKSPEEKPSYVEASAVILTFLVRNYHDKNKLQSALAWETEYVRFMQNWTRENMSIAFTSERSIEDELARESQSDVSTILVSYIIMFAYIAISLGHVNQWNRALIDSKVTLGLGGVAIVLASVVASVGIFGYIGVPATLIIVEVIPFLVLAVGVDNIFILVQTHQRDTKKPTETHAEHIGRILGRVGPSILLTSVSESCCFFLGGLSDMPAVRAFALYAGMALLIDFILQITCFVSLLALDTIRQTDNRLDVFCFLRGSKKDMPVNIGEGLLYKFFKSIYVPFVMRKPVRVAVMIVFFGWLCSSIAVAPHIDIGLDQELSMPGDSFVLKYFRYLQQYLSIGPPVYFVVKNGLNYSTMTDQNLICGGQYCNLDSLSTQLYIASKQPQSTYLARPASSWLDDYIDWSAAPGCCKQLNNGSFCPHQKSACNGCNISMTPQKRPAESSFRQYVSFFLEDNPDEACAKAGHAAYGSGVNYRPDALSPLYNDVGASYFMAYHTILKSSSDYFEALRSARKISANITSTIQANLRLQGRSEADIQQIEVFPYSVFYVFYEQYLTMWPDTLKSMGISVLAIFIVTFLLMGFDIHSSLVVVITITMIVINIGGLMYHWNISLNAVSLVNLVMAVGISVEFCSHLVHSFAMSVEETREKRAADALTKMGSSVFSGITLTKFGGILVLGFAHSQIFQVFYFRMYLGIVLYGAAHGLVFLPVLLSYIGAPINKVKLANHRRQAMQETQETSLSTTKHRGTRLTGENTYYSNAEYCLNVTLPMGDATTTNVTTYTARDDVDCVMHRRRRSNNDASNVPHHPSANEIDEEQNMEQDAAYYDDRQSPNYHGYHDDDDDNERANLQRAGPSNHPVPRAEQETRNGRGRLHWPTAAVSGGGPGFSGASIRPQDESSQLQQPPHRTTLEVHTQHDIPPGEDTEELTEPLLQQASPGRQCTPHGSLKEESKHQHATAAVTTTATTAQEQSTSKSPSAAPPASKMSPSSSISSSSLSSKTSKTSKTSNRHRLRKSRSKDAQTEIEHPKAPLVVAEDSEDLDGEEEEEEEDDGAEVKVMESPNSNNDTGSHRGEDRRTLKSSGSSSRSTIVHRGR</sequence>
<keyword evidence="12" id="KW-1207">Sterol metabolism</keyword>
<keyword evidence="3" id="KW-0813">Transport</keyword>
<keyword evidence="9" id="KW-0443">Lipid metabolism</keyword>
<dbReference type="Proteomes" id="UP000075881">
    <property type="component" value="Unassembled WGS sequence"/>
</dbReference>
<evidence type="ECO:0000256" key="4">
    <source>
        <dbReference type="ARBA" id="ARBA00022548"/>
    </source>
</evidence>
<evidence type="ECO:0000256" key="8">
    <source>
        <dbReference type="ARBA" id="ARBA00023055"/>
    </source>
</evidence>
<feature type="transmembrane region" description="Helical" evidence="17">
    <location>
        <begin position="737"/>
        <end position="761"/>
    </location>
</feature>
<dbReference type="GO" id="GO:0042632">
    <property type="term" value="P:cholesterol homeostasis"/>
    <property type="evidence" value="ECO:0007669"/>
    <property type="project" value="TreeGrafter"/>
</dbReference>
<evidence type="ECO:0000256" key="2">
    <source>
        <dbReference type="ARBA" id="ARBA00005585"/>
    </source>
</evidence>
<feature type="transmembrane region" description="Helical" evidence="17">
    <location>
        <begin position="1181"/>
        <end position="1201"/>
    </location>
</feature>
<feature type="transmembrane region" description="Helical" evidence="17">
    <location>
        <begin position="630"/>
        <end position="654"/>
    </location>
</feature>
<feature type="region of interest" description="Disordered" evidence="16">
    <location>
        <begin position="1316"/>
        <end position="1615"/>
    </location>
</feature>
<comment type="subcellular location">
    <subcellularLocation>
        <location evidence="1">Endomembrane system</location>
        <topology evidence="1">Multi-pass membrane protein</topology>
    </subcellularLocation>
</comment>
<evidence type="ECO:0000256" key="6">
    <source>
        <dbReference type="ARBA" id="ARBA00022729"/>
    </source>
</evidence>
<dbReference type="InterPro" id="IPR032190">
    <property type="entry name" value="NPC1_N"/>
</dbReference>
<feature type="transmembrane region" description="Helical" evidence="17">
    <location>
        <begin position="322"/>
        <end position="342"/>
    </location>
</feature>
<dbReference type="Pfam" id="PF22314">
    <property type="entry name" value="NPC1_MLD"/>
    <property type="match status" value="1"/>
</dbReference>
<keyword evidence="10 17" id="KW-0472">Membrane</keyword>
<evidence type="ECO:0000256" key="15">
    <source>
        <dbReference type="ARBA" id="ARBA00034049"/>
    </source>
</evidence>
<evidence type="ECO:0000256" key="1">
    <source>
        <dbReference type="ARBA" id="ARBA00004127"/>
    </source>
</evidence>
<feature type="compositionally biased region" description="Basic and acidic residues" evidence="16">
    <location>
        <begin position="1538"/>
        <end position="1549"/>
    </location>
</feature>
<dbReference type="GO" id="GO:0005886">
    <property type="term" value="C:plasma membrane"/>
    <property type="evidence" value="ECO:0007669"/>
    <property type="project" value="TreeGrafter"/>
</dbReference>
<dbReference type="PANTHER" id="PTHR45727">
    <property type="entry name" value="NPC INTRACELLULAR CHOLESTEROL TRANSPORTER 1"/>
    <property type="match status" value="1"/>
</dbReference>
<feature type="transmembrane region" description="Helical" evidence="17">
    <location>
        <begin position="703"/>
        <end position="725"/>
    </location>
</feature>
<feature type="compositionally biased region" description="Acidic residues" evidence="16">
    <location>
        <begin position="1556"/>
        <end position="1573"/>
    </location>
</feature>
<feature type="transmembrane region" description="Helical" evidence="17">
    <location>
        <begin position="1213"/>
        <end position="1236"/>
    </location>
</feature>
<evidence type="ECO:0000256" key="5">
    <source>
        <dbReference type="ARBA" id="ARBA00022692"/>
    </source>
</evidence>
<dbReference type="GO" id="GO:0030299">
    <property type="term" value="P:intestinal cholesterol absorption"/>
    <property type="evidence" value="ECO:0007669"/>
    <property type="project" value="TreeGrafter"/>
</dbReference>
<evidence type="ECO:0000256" key="12">
    <source>
        <dbReference type="ARBA" id="ARBA00023166"/>
    </source>
</evidence>
<comment type="catalytic activity">
    <reaction evidence="15">
        <text>cholesterol(in) = cholesterol(out)</text>
        <dbReference type="Rhea" id="RHEA:39747"/>
        <dbReference type="ChEBI" id="CHEBI:16113"/>
    </reaction>
</comment>
<dbReference type="Pfam" id="PF16414">
    <property type="entry name" value="NPC1_N"/>
    <property type="match status" value="1"/>
</dbReference>
<feature type="transmembrane region" description="Helical" evidence="17">
    <location>
        <begin position="1087"/>
        <end position="1104"/>
    </location>
</feature>
<evidence type="ECO:0000259" key="18">
    <source>
        <dbReference type="PROSITE" id="PS50156"/>
    </source>
</evidence>
<feature type="transmembrane region" description="Helical" evidence="17">
    <location>
        <begin position="1110"/>
        <end position="1130"/>
    </location>
</feature>
<reference evidence="19" key="2">
    <citation type="submission" date="2020-05" db="UniProtKB">
        <authorList>
            <consortium name="EnsemblMetazoa"/>
        </authorList>
    </citation>
    <scope>IDENTIFICATION</scope>
    <source>
        <strain evidence="19">ACHKN1017</strain>
    </source>
</reference>
<feature type="region of interest" description="Disordered" evidence="16">
    <location>
        <begin position="243"/>
        <end position="289"/>
    </location>
</feature>
<evidence type="ECO:0000256" key="17">
    <source>
        <dbReference type="SAM" id="Phobius"/>
    </source>
</evidence>
<dbReference type="EnsemblMetazoa" id="ACHR002615-RA">
    <property type="protein sequence ID" value="ACHR002615-PA"/>
    <property type="gene ID" value="ACHR002615"/>
</dbReference>
<dbReference type="Gene3D" id="1.20.1640.10">
    <property type="entry name" value="Multidrug efflux transporter AcrB transmembrane domain"/>
    <property type="match status" value="2"/>
</dbReference>
<proteinExistence type="inferred from homology"/>
<keyword evidence="20" id="KW-1185">Reference proteome</keyword>
<evidence type="ECO:0000256" key="13">
    <source>
        <dbReference type="ARBA" id="ARBA00023180"/>
    </source>
</evidence>
<reference evidence="20" key="1">
    <citation type="submission" date="2013-03" db="EMBL/GenBank/DDBJ databases">
        <title>The Genome Sequence of Anopheles christyi ACHKN1017.</title>
        <authorList>
            <consortium name="The Broad Institute Genomics Platform"/>
            <person name="Neafsey D.E."/>
            <person name="Besansky N."/>
            <person name="Walker B."/>
            <person name="Young S.K."/>
            <person name="Zeng Q."/>
            <person name="Gargeya S."/>
            <person name="Fitzgerald M."/>
            <person name="Haas B."/>
            <person name="Abouelleil A."/>
            <person name="Allen A.W."/>
            <person name="Alvarado L."/>
            <person name="Arachchi H.M."/>
            <person name="Berlin A.M."/>
            <person name="Chapman S.B."/>
            <person name="Gainer-Dewar J."/>
            <person name="Goldberg J."/>
            <person name="Griggs A."/>
            <person name="Gujja S."/>
            <person name="Hansen M."/>
            <person name="Howarth C."/>
            <person name="Imamovic A."/>
            <person name="Ireland A."/>
            <person name="Larimer J."/>
            <person name="McCowan C."/>
            <person name="Murphy C."/>
            <person name="Pearson M."/>
            <person name="Poon T.W."/>
            <person name="Priest M."/>
            <person name="Roberts A."/>
            <person name="Saif S."/>
            <person name="Shea T."/>
            <person name="Sisk P."/>
            <person name="Sykes S."/>
            <person name="Wortman J."/>
            <person name="Nusbaum C."/>
            <person name="Birren B."/>
        </authorList>
    </citation>
    <scope>NUCLEOTIDE SEQUENCE [LARGE SCALE GENOMIC DNA]</scope>
    <source>
        <strain evidence="20">ACHKN1017</strain>
    </source>
</reference>
<feature type="transmembrane region" description="Helical" evidence="17">
    <location>
        <begin position="812"/>
        <end position="832"/>
    </location>
</feature>
<dbReference type="PANTHER" id="PTHR45727:SF2">
    <property type="entry name" value="NPC INTRACELLULAR CHOLESTEROL TRANSPORTER 1"/>
    <property type="match status" value="1"/>
</dbReference>
<feature type="transmembrane region" description="Helical" evidence="17">
    <location>
        <begin position="852"/>
        <end position="869"/>
    </location>
</feature>
<feature type="compositionally biased region" description="Polar residues" evidence="16">
    <location>
        <begin position="1418"/>
        <end position="1427"/>
    </location>
</feature>
<evidence type="ECO:0000256" key="14">
    <source>
        <dbReference type="ARBA" id="ARBA00023221"/>
    </source>
</evidence>
<keyword evidence="6" id="KW-0732">Signal</keyword>
<dbReference type="InterPro" id="IPR053956">
    <property type="entry name" value="NPC1_MLD"/>
</dbReference>
<keyword evidence="11" id="KW-1015">Disulfide bond</keyword>
<dbReference type="FunFam" id="1.20.1640.10:FF:000008">
    <property type="entry name" value="NPC intracellular cholesterol transporter 1"/>
    <property type="match status" value="1"/>
</dbReference>
<comment type="similarity">
    <text evidence="2">Belongs to the patched family.</text>
</comment>